<dbReference type="Proteomes" id="UP000650467">
    <property type="component" value="Unassembled WGS sequence"/>
</dbReference>
<proteinExistence type="predicted"/>
<protein>
    <submittedName>
        <fullName evidence="2">Uncharacterized protein</fullName>
    </submittedName>
</protein>
<feature type="compositionally biased region" description="Gly residues" evidence="1">
    <location>
        <begin position="139"/>
        <end position="155"/>
    </location>
</feature>
<dbReference type="EMBL" id="JAEHOC010000023">
    <property type="protein sequence ID" value="KAG2431705.1"/>
    <property type="molecule type" value="Genomic_DNA"/>
</dbReference>
<accession>A0A835T4Q0</accession>
<dbReference type="AlphaFoldDB" id="A0A835T4Q0"/>
<feature type="region of interest" description="Disordered" evidence="1">
    <location>
        <begin position="130"/>
        <end position="201"/>
    </location>
</feature>
<feature type="compositionally biased region" description="Basic and acidic residues" evidence="1">
    <location>
        <begin position="192"/>
        <end position="201"/>
    </location>
</feature>
<sequence length="201" mass="20786">MLELVAQSVSQRISSGSSRRTGAGDLLSEFGLTRFYDVVMKQPLSDKNYITISTKEVPTGLPGDTSLFMDPAWSLLRPPHHPSLPTESTERVTERVRRGFRFAPGAAVLAPADKGVDVTRVFMRNVTAAAAGAPPRPPGGGGASSGGGAGGGGSSMGAPVSKRGRAAAGAASPDHGHAHSQAASGDTTTYSHDSKRQRSNY</sequence>
<evidence type="ECO:0000256" key="1">
    <source>
        <dbReference type="SAM" id="MobiDB-lite"/>
    </source>
</evidence>
<comment type="caution">
    <text evidence="2">The sequence shown here is derived from an EMBL/GenBank/DDBJ whole genome shotgun (WGS) entry which is preliminary data.</text>
</comment>
<evidence type="ECO:0000313" key="3">
    <source>
        <dbReference type="Proteomes" id="UP000650467"/>
    </source>
</evidence>
<organism evidence="2 3">
    <name type="scientific">Chlamydomonas incerta</name>
    <dbReference type="NCBI Taxonomy" id="51695"/>
    <lineage>
        <taxon>Eukaryota</taxon>
        <taxon>Viridiplantae</taxon>
        <taxon>Chlorophyta</taxon>
        <taxon>core chlorophytes</taxon>
        <taxon>Chlorophyceae</taxon>
        <taxon>CS clade</taxon>
        <taxon>Chlamydomonadales</taxon>
        <taxon>Chlamydomonadaceae</taxon>
        <taxon>Chlamydomonas</taxon>
    </lineage>
</organism>
<evidence type="ECO:0000313" key="2">
    <source>
        <dbReference type="EMBL" id="KAG2431705.1"/>
    </source>
</evidence>
<reference evidence="2" key="1">
    <citation type="journal article" date="2020" name="bioRxiv">
        <title>Comparative genomics of Chlamydomonas.</title>
        <authorList>
            <person name="Craig R.J."/>
            <person name="Hasan A.R."/>
            <person name="Ness R.W."/>
            <person name="Keightley P.D."/>
        </authorList>
    </citation>
    <scope>NUCLEOTIDE SEQUENCE</scope>
    <source>
        <strain evidence="2">SAG 7.73</strain>
    </source>
</reference>
<gene>
    <name evidence="2" type="ORF">HXX76_009204</name>
</gene>
<feature type="compositionally biased region" description="Polar residues" evidence="1">
    <location>
        <begin position="181"/>
        <end position="191"/>
    </location>
</feature>
<name>A0A835T4Q0_CHLIN</name>
<keyword evidence="3" id="KW-1185">Reference proteome</keyword>
<dbReference type="OrthoDB" id="538758at2759"/>